<keyword evidence="2" id="KW-0472">Membrane</keyword>
<accession>A0A4R3KHL9</accession>
<evidence type="ECO:0000313" key="4">
    <source>
        <dbReference type="Proteomes" id="UP000295788"/>
    </source>
</evidence>
<dbReference type="EMBL" id="SMAB01000007">
    <property type="protein sequence ID" value="TCS82967.1"/>
    <property type="molecule type" value="Genomic_DNA"/>
</dbReference>
<sequence length="138" mass="16346">MGEIWVEILLFLFGVGIVVLAFFKPKDQQLMEEKIEKIIEDFTFQFSLENDEFIQKIKESQQQFFTNVEQKVNLIEERLNKLEKSQKTLSQQINPKYQEVMRLYQNGESIQQIARKTNMGQGEVELVIELMKKGFSYV</sequence>
<evidence type="ECO:0000256" key="1">
    <source>
        <dbReference type="SAM" id="Coils"/>
    </source>
</evidence>
<proteinExistence type="predicted"/>
<keyword evidence="2" id="KW-0812">Transmembrane</keyword>
<name>A0A4R3KHL9_9BACI</name>
<evidence type="ECO:0000256" key="2">
    <source>
        <dbReference type="SAM" id="Phobius"/>
    </source>
</evidence>
<reference evidence="3 4" key="1">
    <citation type="submission" date="2019-03" db="EMBL/GenBank/DDBJ databases">
        <title>Genomic Encyclopedia of Type Strains, Phase IV (KMG-IV): sequencing the most valuable type-strain genomes for metagenomic binning, comparative biology and taxonomic classification.</title>
        <authorList>
            <person name="Goeker M."/>
        </authorList>
    </citation>
    <scope>NUCLEOTIDE SEQUENCE [LARGE SCALE GENOMIC DNA]</scope>
    <source>
        <strain evidence="3 4">DSM 23802</strain>
    </source>
</reference>
<dbReference type="Pfam" id="PF10975">
    <property type="entry name" value="DUF2802"/>
    <property type="match status" value="1"/>
</dbReference>
<dbReference type="InterPro" id="IPR021244">
    <property type="entry name" value="DUF2802"/>
</dbReference>
<dbReference type="AlphaFoldDB" id="A0A4R3KHL9"/>
<dbReference type="OrthoDB" id="1708317at2"/>
<keyword evidence="2" id="KW-1133">Transmembrane helix</keyword>
<organism evidence="3 4">
    <name type="scientific">Tepidibacillus fermentans</name>
    <dbReference type="NCBI Taxonomy" id="1281767"/>
    <lineage>
        <taxon>Bacteria</taxon>
        <taxon>Bacillati</taxon>
        <taxon>Bacillota</taxon>
        <taxon>Bacilli</taxon>
        <taxon>Bacillales</taxon>
        <taxon>Bacillaceae</taxon>
        <taxon>Tepidibacillus</taxon>
    </lineage>
</organism>
<evidence type="ECO:0000313" key="3">
    <source>
        <dbReference type="EMBL" id="TCS82967.1"/>
    </source>
</evidence>
<keyword evidence="1" id="KW-0175">Coiled coil</keyword>
<keyword evidence="4" id="KW-1185">Reference proteome</keyword>
<dbReference type="RefSeq" id="WP_132768347.1">
    <property type="nucleotide sequence ID" value="NZ_SMAB01000007.1"/>
</dbReference>
<gene>
    <name evidence="3" type="ORF">EDD72_10750</name>
</gene>
<comment type="caution">
    <text evidence="3">The sequence shown here is derived from an EMBL/GenBank/DDBJ whole genome shotgun (WGS) entry which is preliminary data.</text>
</comment>
<dbReference type="Proteomes" id="UP000295788">
    <property type="component" value="Unassembled WGS sequence"/>
</dbReference>
<feature type="coiled-coil region" evidence="1">
    <location>
        <begin position="65"/>
        <end position="92"/>
    </location>
</feature>
<protein>
    <submittedName>
        <fullName evidence="3">Helix-turn-helix resolvase-like protein</fullName>
    </submittedName>
</protein>
<feature type="transmembrane region" description="Helical" evidence="2">
    <location>
        <begin position="6"/>
        <end position="23"/>
    </location>
</feature>